<organism evidence="1 2">
    <name type="scientific">Multifurca ochricompacta</name>
    <dbReference type="NCBI Taxonomy" id="376703"/>
    <lineage>
        <taxon>Eukaryota</taxon>
        <taxon>Fungi</taxon>
        <taxon>Dikarya</taxon>
        <taxon>Basidiomycota</taxon>
        <taxon>Agaricomycotina</taxon>
        <taxon>Agaricomycetes</taxon>
        <taxon>Russulales</taxon>
        <taxon>Russulaceae</taxon>
        <taxon>Multifurca</taxon>
    </lineage>
</organism>
<reference evidence="1" key="1">
    <citation type="journal article" date="2022" name="New Phytol.">
        <title>Evolutionary transition to the ectomycorrhizal habit in the genomes of a hyperdiverse lineage of mushroom-forming fungi.</title>
        <authorList>
            <person name="Looney B."/>
            <person name="Miyauchi S."/>
            <person name="Morin E."/>
            <person name="Drula E."/>
            <person name="Courty P.E."/>
            <person name="Kohler A."/>
            <person name="Kuo A."/>
            <person name="LaButti K."/>
            <person name="Pangilinan J."/>
            <person name="Lipzen A."/>
            <person name="Riley R."/>
            <person name="Andreopoulos W."/>
            <person name="He G."/>
            <person name="Johnson J."/>
            <person name="Nolan M."/>
            <person name="Tritt A."/>
            <person name="Barry K.W."/>
            <person name="Grigoriev I.V."/>
            <person name="Nagy L.G."/>
            <person name="Hibbett D."/>
            <person name="Henrissat B."/>
            <person name="Matheny P.B."/>
            <person name="Labbe J."/>
            <person name="Martin F.M."/>
        </authorList>
    </citation>
    <scope>NUCLEOTIDE SEQUENCE</scope>
    <source>
        <strain evidence="1">BPL690</strain>
    </source>
</reference>
<evidence type="ECO:0000313" key="1">
    <source>
        <dbReference type="EMBL" id="KAI0298726.1"/>
    </source>
</evidence>
<dbReference type="Proteomes" id="UP001203297">
    <property type="component" value="Unassembled WGS sequence"/>
</dbReference>
<name>A0AAD4M3Y9_9AGAM</name>
<sequence>MCTMLQLRLITSTLMTCNSSSIASPTIFASSSSPNSVMARRLPSLSGGGLLATFWPSSSRPPSCSHPPCSPP</sequence>
<keyword evidence="2" id="KW-1185">Reference proteome</keyword>
<dbReference type="EMBL" id="WTXG01000027">
    <property type="protein sequence ID" value="KAI0298726.1"/>
    <property type="molecule type" value="Genomic_DNA"/>
</dbReference>
<evidence type="ECO:0000313" key="2">
    <source>
        <dbReference type="Proteomes" id="UP001203297"/>
    </source>
</evidence>
<proteinExistence type="predicted"/>
<protein>
    <submittedName>
        <fullName evidence="1">Uncharacterized protein</fullName>
    </submittedName>
</protein>
<accession>A0AAD4M3Y9</accession>
<feature type="non-terminal residue" evidence="1">
    <location>
        <position position="72"/>
    </location>
</feature>
<gene>
    <name evidence="1" type="ORF">B0F90DRAFT_1732010</name>
</gene>
<dbReference type="AlphaFoldDB" id="A0AAD4M3Y9"/>
<comment type="caution">
    <text evidence="1">The sequence shown here is derived from an EMBL/GenBank/DDBJ whole genome shotgun (WGS) entry which is preliminary data.</text>
</comment>